<keyword evidence="4" id="KW-1185">Reference proteome</keyword>
<dbReference type="GO" id="GO:0003723">
    <property type="term" value="F:RNA binding"/>
    <property type="evidence" value="ECO:0007669"/>
    <property type="project" value="UniProtKB-KW"/>
</dbReference>
<dbReference type="Gene3D" id="3.30.70.330">
    <property type="match status" value="1"/>
</dbReference>
<evidence type="ECO:0000313" key="4">
    <source>
        <dbReference type="Proteomes" id="UP000075901"/>
    </source>
</evidence>
<feature type="domain" description="RRM" evidence="2">
    <location>
        <begin position="4"/>
        <end position="34"/>
    </location>
</feature>
<name>A0A182S6C5_9DIPT</name>
<sequence length="112" mass="13076">MDYNQNNRGFAYVSYVNQKDNAYAMRRLNGMKIAANHRLELFQCRDLRTFYLCNVANHFTRWKMYQTVVHLTSLGDGMSCPKTVRGKHALSNYVKLCHRIARIPNDSNFHSG</sequence>
<organism evidence="3 4">
    <name type="scientific">Anopheles maculatus</name>
    <dbReference type="NCBI Taxonomy" id="74869"/>
    <lineage>
        <taxon>Eukaryota</taxon>
        <taxon>Metazoa</taxon>
        <taxon>Ecdysozoa</taxon>
        <taxon>Arthropoda</taxon>
        <taxon>Hexapoda</taxon>
        <taxon>Insecta</taxon>
        <taxon>Pterygota</taxon>
        <taxon>Neoptera</taxon>
        <taxon>Endopterygota</taxon>
        <taxon>Diptera</taxon>
        <taxon>Nematocera</taxon>
        <taxon>Culicoidea</taxon>
        <taxon>Culicidae</taxon>
        <taxon>Anophelinae</taxon>
        <taxon>Anopheles</taxon>
        <taxon>Anopheles maculatus group</taxon>
    </lineage>
</organism>
<evidence type="ECO:0000313" key="3">
    <source>
        <dbReference type="EnsemblMetazoa" id="AMAM000546-PA"/>
    </source>
</evidence>
<evidence type="ECO:0000256" key="1">
    <source>
        <dbReference type="ARBA" id="ARBA00022884"/>
    </source>
</evidence>
<reference evidence="4" key="1">
    <citation type="submission" date="2013-09" db="EMBL/GenBank/DDBJ databases">
        <title>The Genome Sequence of Anopheles maculatus species B.</title>
        <authorList>
            <consortium name="The Broad Institute Genomics Platform"/>
            <person name="Neafsey D.E."/>
            <person name="Besansky N."/>
            <person name="Howell P."/>
            <person name="Walton C."/>
            <person name="Young S.K."/>
            <person name="Zeng Q."/>
            <person name="Gargeya S."/>
            <person name="Fitzgerald M."/>
            <person name="Haas B."/>
            <person name="Abouelleil A."/>
            <person name="Allen A.W."/>
            <person name="Alvarado L."/>
            <person name="Arachchi H.M."/>
            <person name="Berlin A.M."/>
            <person name="Chapman S.B."/>
            <person name="Gainer-Dewar J."/>
            <person name="Goldberg J."/>
            <person name="Griggs A."/>
            <person name="Gujja S."/>
            <person name="Hansen M."/>
            <person name="Howarth C."/>
            <person name="Imamovic A."/>
            <person name="Ireland A."/>
            <person name="Larimer J."/>
            <person name="McCowan C."/>
            <person name="Murphy C."/>
            <person name="Pearson M."/>
            <person name="Poon T.W."/>
            <person name="Priest M."/>
            <person name="Roberts A."/>
            <person name="Saif S."/>
            <person name="Shea T."/>
            <person name="Sisk P."/>
            <person name="Sykes S."/>
            <person name="Wortman J."/>
            <person name="Nusbaum C."/>
            <person name="Birren B."/>
        </authorList>
    </citation>
    <scope>NUCLEOTIDE SEQUENCE [LARGE SCALE GENOMIC DNA]</scope>
    <source>
        <strain evidence="4">maculatus3</strain>
    </source>
</reference>
<dbReference type="InterPro" id="IPR035979">
    <property type="entry name" value="RBD_domain_sf"/>
</dbReference>
<dbReference type="InterPro" id="IPR000504">
    <property type="entry name" value="RRM_dom"/>
</dbReference>
<evidence type="ECO:0000259" key="2">
    <source>
        <dbReference type="Pfam" id="PF00076"/>
    </source>
</evidence>
<dbReference type="EnsemblMetazoa" id="AMAM000546-RA">
    <property type="protein sequence ID" value="AMAM000546-PA"/>
    <property type="gene ID" value="AMAM000546"/>
</dbReference>
<dbReference type="SUPFAM" id="SSF54928">
    <property type="entry name" value="RNA-binding domain, RBD"/>
    <property type="match status" value="1"/>
</dbReference>
<dbReference type="Pfam" id="PF00076">
    <property type="entry name" value="RRM_1"/>
    <property type="match status" value="1"/>
</dbReference>
<dbReference type="Proteomes" id="UP000075901">
    <property type="component" value="Unassembled WGS sequence"/>
</dbReference>
<dbReference type="AlphaFoldDB" id="A0A182S6C5"/>
<keyword evidence="1" id="KW-0694">RNA-binding</keyword>
<dbReference type="VEuPathDB" id="VectorBase:AMAM000546"/>
<dbReference type="InterPro" id="IPR012677">
    <property type="entry name" value="Nucleotide-bd_a/b_plait_sf"/>
</dbReference>
<reference evidence="3" key="2">
    <citation type="submission" date="2020-05" db="UniProtKB">
        <authorList>
            <consortium name="EnsemblMetazoa"/>
        </authorList>
    </citation>
    <scope>IDENTIFICATION</scope>
    <source>
        <strain evidence="3">maculatus3</strain>
    </source>
</reference>
<accession>A0A182S6C5</accession>
<protein>
    <recommendedName>
        <fullName evidence="2">RRM domain-containing protein</fullName>
    </recommendedName>
</protein>
<proteinExistence type="predicted"/>